<dbReference type="SUPFAM" id="SSF56524">
    <property type="entry name" value="Oxidoreductase molybdopterin-binding domain"/>
    <property type="match status" value="1"/>
</dbReference>
<accession>A0A0R2SI17</accession>
<organism evidence="8 9">
    <name type="scientific">OM182 bacterium BACL3 MAG-120507-bin80</name>
    <dbReference type="NCBI Taxonomy" id="1655577"/>
    <lineage>
        <taxon>Bacteria</taxon>
        <taxon>Pseudomonadati</taxon>
        <taxon>Pseudomonadota</taxon>
        <taxon>Gammaproteobacteria</taxon>
        <taxon>OMG group</taxon>
        <taxon>OM182 clade</taxon>
    </lineage>
</organism>
<evidence type="ECO:0000313" key="8">
    <source>
        <dbReference type="EMBL" id="KRO72218.1"/>
    </source>
</evidence>
<dbReference type="FunFam" id="3.90.420.10:FF:000006">
    <property type="entry name" value="Sulfur dehydrogenase subunit SoxC"/>
    <property type="match status" value="1"/>
</dbReference>
<evidence type="ECO:0000256" key="4">
    <source>
        <dbReference type="ARBA" id="ARBA00023002"/>
    </source>
</evidence>
<keyword evidence="4" id="KW-0560">Oxidoreductase</keyword>
<protein>
    <submittedName>
        <fullName evidence="8">Sulfite dehydrogenase</fullName>
    </submittedName>
</protein>
<evidence type="ECO:0000256" key="1">
    <source>
        <dbReference type="ARBA" id="ARBA00001924"/>
    </source>
</evidence>
<keyword evidence="3" id="KW-0479">Metal-binding</keyword>
<evidence type="ECO:0000313" key="9">
    <source>
        <dbReference type="Proteomes" id="UP000051934"/>
    </source>
</evidence>
<dbReference type="Proteomes" id="UP000051934">
    <property type="component" value="Unassembled WGS sequence"/>
</dbReference>
<dbReference type="InterPro" id="IPR030835">
    <property type="entry name" value="Sulfite_DH_SoxC"/>
</dbReference>
<dbReference type="InterPro" id="IPR014756">
    <property type="entry name" value="Ig_E-set"/>
</dbReference>
<feature type="chain" id="PRO_5006423717" evidence="5">
    <location>
        <begin position="26"/>
        <end position="389"/>
    </location>
</feature>
<feature type="domain" description="Moybdenum cofactor oxidoreductase dimerisation" evidence="7">
    <location>
        <begin position="279"/>
        <end position="376"/>
    </location>
</feature>
<dbReference type="GO" id="GO:0030151">
    <property type="term" value="F:molybdenum ion binding"/>
    <property type="evidence" value="ECO:0007669"/>
    <property type="project" value="InterPro"/>
</dbReference>
<evidence type="ECO:0000256" key="5">
    <source>
        <dbReference type="SAM" id="SignalP"/>
    </source>
</evidence>
<feature type="signal peptide" evidence="5">
    <location>
        <begin position="1"/>
        <end position="25"/>
    </location>
</feature>
<dbReference type="InterPro" id="IPR000572">
    <property type="entry name" value="OxRdtase_Mopterin-bd_dom"/>
</dbReference>
<dbReference type="InterPro" id="IPR036374">
    <property type="entry name" value="OxRdtase_Mopterin-bd_sf"/>
</dbReference>
<dbReference type="GO" id="GO:0006790">
    <property type="term" value="P:sulfur compound metabolic process"/>
    <property type="evidence" value="ECO:0007669"/>
    <property type="project" value="TreeGrafter"/>
</dbReference>
<dbReference type="AlphaFoldDB" id="A0A0R2SI17"/>
<dbReference type="GO" id="GO:0043546">
    <property type="term" value="F:molybdopterin cofactor binding"/>
    <property type="evidence" value="ECO:0007669"/>
    <property type="project" value="TreeGrafter"/>
</dbReference>
<evidence type="ECO:0000259" key="7">
    <source>
        <dbReference type="Pfam" id="PF03404"/>
    </source>
</evidence>
<evidence type="ECO:0000259" key="6">
    <source>
        <dbReference type="Pfam" id="PF00174"/>
    </source>
</evidence>
<dbReference type="PANTHER" id="PTHR19372:SF7">
    <property type="entry name" value="SULFITE OXIDASE, MITOCHONDRIAL"/>
    <property type="match status" value="1"/>
</dbReference>
<dbReference type="SUPFAM" id="SSF81296">
    <property type="entry name" value="E set domains"/>
    <property type="match status" value="1"/>
</dbReference>
<evidence type="ECO:0000256" key="2">
    <source>
        <dbReference type="ARBA" id="ARBA00022505"/>
    </source>
</evidence>
<keyword evidence="5" id="KW-0732">Signal</keyword>
<evidence type="ECO:0000256" key="3">
    <source>
        <dbReference type="ARBA" id="ARBA00022723"/>
    </source>
</evidence>
<dbReference type="Pfam" id="PF00174">
    <property type="entry name" value="Oxidored_molyb"/>
    <property type="match status" value="1"/>
</dbReference>
<gene>
    <name evidence="8" type="ORF">ABR69_12745</name>
</gene>
<dbReference type="EMBL" id="LIBB01000088">
    <property type="protein sequence ID" value="KRO72218.1"/>
    <property type="molecule type" value="Genomic_DNA"/>
</dbReference>
<dbReference type="GO" id="GO:0008482">
    <property type="term" value="F:sulfite oxidase activity"/>
    <property type="evidence" value="ECO:0007669"/>
    <property type="project" value="TreeGrafter"/>
</dbReference>
<dbReference type="GO" id="GO:0020037">
    <property type="term" value="F:heme binding"/>
    <property type="evidence" value="ECO:0007669"/>
    <property type="project" value="TreeGrafter"/>
</dbReference>
<sequence length="389" mass="41686">MLSRRLLLGLGLGGAGLSVASRALGADFDIPAWSKQPGPGPSGYGQPSRFVTGIQRDPGRANPLYPGGGASRTPLHQLRGTITPNGLHFERHHAGVPDVDPTQHTLVINGLVAQPLAFDYESLLRYPMVSRTQFLECSGNSGALFRDTAVDGTAQSINGLVSCAEWTGIPLSVLLDEAGVSPEARWISAVGADAASMGRSIPLDKAVDDVLVALFQNGEPLRPEQGYPMRLFVPGWEGNVSVKWLTQIKLSKEPSQFRDETSKYTDTLSDRRSLQFTFPMGVKSIITSPSGKMQLNNPGLYQIEGLAWSGAGSIAKVEISADGGVTWAQAALDTQAGDKSLARFRLPWHWNANPAQLISRATDSAGNLQPTRSQLLAEKGALAFYHFNA</sequence>
<dbReference type="PANTHER" id="PTHR19372">
    <property type="entry name" value="SULFITE REDUCTASE"/>
    <property type="match status" value="1"/>
</dbReference>
<dbReference type="Pfam" id="PF03404">
    <property type="entry name" value="Mo-co_dimer"/>
    <property type="match status" value="1"/>
</dbReference>
<keyword evidence="2" id="KW-0500">Molybdenum</keyword>
<dbReference type="InterPro" id="IPR008335">
    <property type="entry name" value="Mopterin_OxRdtase_euk"/>
</dbReference>
<feature type="non-terminal residue" evidence="8">
    <location>
        <position position="389"/>
    </location>
</feature>
<name>A0A0R2SI17_9GAMM</name>
<dbReference type="InterPro" id="IPR005066">
    <property type="entry name" value="MoCF_OxRdtse_dimer"/>
</dbReference>
<comment type="cofactor">
    <cofactor evidence="1">
        <name>Mo-molybdopterin</name>
        <dbReference type="ChEBI" id="CHEBI:71302"/>
    </cofactor>
</comment>
<dbReference type="NCBIfam" id="TIGR04555">
    <property type="entry name" value="sulfite_DH_soxC"/>
    <property type="match status" value="1"/>
</dbReference>
<dbReference type="Gene3D" id="2.60.40.650">
    <property type="match status" value="1"/>
</dbReference>
<dbReference type="PRINTS" id="PR00407">
    <property type="entry name" value="EUMOPTERIN"/>
</dbReference>
<dbReference type="Gene3D" id="3.90.420.10">
    <property type="entry name" value="Oxidoreductase, molybdopterin-binding domain"/>
    <property type="match status" value="1"/>
</dbReference>
<reference evidence="8 9" key="1">
    <citation type="submission" date="2015-10" db="EMBL/GenBank/DDBJ databases">
        <title>Metagenome-Assembled Genomes uncover a global brackish microbiome.</title>
        <authorList>
            <person name="Hugerth L.W."/>
            <person name="Larsson J."/>
            <person name="Alneberg J."/>
            <person name="Lindh M.V."/>
            <person name="Legrand C."/>
            <person name="Pinhassi J."/>
            <person name="Andersson A.F."/>
        </authorList>
    </citation>
    <scope>NUCLEOTIDE SEQUENCE [LARGE SCALE GENOMIC DNA]</scope>
    <source>
        <strain evidence="8">BACL4 MAG-120507-bin80</strain>
    </source>
</reference>
<feature type="domain" description="Oxidoreductase molybdopterin-binding" evidence="6">
    <location>
        <begin position="93"/>
        <end position="256"/>
    </location>
</feature>
<proteinExistence type="predicted"/>
<comment type="caution">
    <text evidence="8">The sequence shown here is derived from an EMBL/GenBank/DDBJ whole genome shotgun (WGS) entry which is preliminary data.</text>
</comment>